<evidence type="ECO:0000256" key="5">
    <source>
        <dbReference type="ARBA" id="ARBA00023136"/>
    </source>
</evidence>
<sequence>MTLSTIDYFIIISFFLISLFIGIWAAKSAGKNSNEFFLSGRNMPWWLLGVSMVATTFAADTPGLVTELVRNNGVSGNWVWWAMLLTGMLTVFFYAKLWRKSGITTDLEFYELRYSGKVAGFLRGFRALYLGVVFNIITMAGVCLAGAKIAAILLGISQVEMLIYASVIVVIYSSLGGLKGVLLTDFVQFLIAMIGSVWATIYIINLPEIGGLNNLLNHANVNTKLNLLPDFSNTEALITLFIIPFAVQWWSTWYPGAEPGGGGYIAQRMLAAKDEKNATWATLFFNFAHYALRPWPWILVGLASLIIFPSLDSMNTAFPNLTKEMQGQDVAYAAMMTYLPAGLLGIVLTSLIAAFMSTISTQLNWGSSYVVNDFYARFINKNASEKQKVIVGRITTIVLMICAALFSFFLQSAKDVFDLLLQIGAGTGLLFILRWFWHRINPYSEIAAMAISFVLAVFFFINKKLATPIFEIPGYWQLIIGVFITTVGWIIVTLLTHPTDKETLEKFNQLIFEGEYKFKNIGVKIAAFIAGTIGVYSFLFATGNWIYGNTTLALTLTALTIISMIFLQQIWKKL</sequence>
<dbReference type="CDD" id="cd11477">
    <property type="entry name" value="SLC5sbd_u1"/>
    <property type="match status" value="1"/>
</dbReference>
<gene>
    <name evidence="8" type="ORF">ACFQ1U_07560</name>
</gene>
<evidence type="ECO:0000256" key="6">
    <source>
        <dbReference type="RuleBase" id="RU362091"/>
    </source>
</evidence>
<dbReference type="InterPro" id="IPR001734">
    <property type="entry name" value="Na/solute_symporter"/>
</dbReference>
<dbReference type="Proteomes" id="UP001597062">
    <property type="component" value="Unassembled WGS sequence"/>
</dbReference>
<feature type="transmembrane region" description="Helical" evidence="7">
    <location>
        <begin position="416"/>
        <end position="436"/>
    </location>
</feature>
<dbReference type="PANTHER" id="PTHR11819">
    <property type="entry name" value="SOLUTE CARRIER FAMILY 5"/>
    <property type="match status" value="1"/>
</dbReference>
<evidence type="ECO:0000256" key="7">
    <source>
        <dbReference type="SAM" id="Phobius"/>
    </source>
</evidence>
<feature type="transmembrane region" description="Helical" evidence="7">
    <location>
        <begin position="227"/>
        <end position="247"/>
    </location>
</feature>
<feature type="transmembrane region" description="Helical" evidence="7">
    <location>
        <begin position="390"/>
        <end position="410"/>
    </location>
</feature>
<name>A0ABW3JRC0_9FLAO</name>
<keyword evidence="5 7" id="KW-0472">Membrane</keyword>
<feature type="transmembrane region" description="Helical" evidence="7">
    <location>
        <begin position="127"/>
        <end position="156"/>
    </location>
</feature>
<evidence type="ECO:0000256" key="1">
    <source>
        <dbReference type="ARBA" id="ARBA00004141"/>
    </source>
</evidence>
<dbReference type="PANTHER" id="PTHR11819:SF77">
    <property type="entry name" value="SODIUM_GLUCOSE COTRANSPORT PROTEIN"/>
    <property type="match status" value="1"/>
</dbReference>
<dbReference type="RefSeq" id="WP_386106947.1">
    <property type="nucleotide sequence ID" value="NZ_JBHTJR010000045.1"/>
</dbReference>
<comment type="subcellular location">
    <subcellularLocation>
        <location evidence="1">Membrane</location>
        <topology evidence="1">Multi-pass membrane protein</topology>
    </subcellularLocation>
</comment>
<feature type="transmembrane region" description="Helical" evidence="7">
    <location>
        <begin position="331"/>
        <end position="355"/>
    </location>
</feature>
<feature type="transmembrane region" description="Helical" evidence="7">
    <location>
        <begin position="189"/>
        <end position="207"/>
    </location>
</feature>
<comment type="similarity">
    <text evidence="2 6">Belongs to the sodium:solute symporter (SSF) (TC 2.A.21) family.</text>
</comment>
<dbReference type="PROSITE" id="PS50283">
    <property type="entry name" value="NA_SOLUT_SYMP_3"/>
    <property type="match status" value="1"/>
</dbReference>
<reference evidence="9" key="1">
    <citation type="journal article" date="2019" name="Int. J. Syst. Evol. Microbiol.">
        <title>The Global Catalogue of Microorganisms (GCM) 10K type strain sequencing project: providing services to taxonomists for standard genome sequencing and annotation.</title>
        <authorList>
            <consortium name="The Broad Institute Genomics Platform"/>
            <consortium name="The Broad Institute Genome Sequencing Center for Infectious Disease"/>
            <person name="Wu L."/>
            <person name="Ma J."/>
        </authorList>
    </citation>
    <scope>NUCLEOTIDE SEQUENCE [LARGE SCALE GENOMIC DNA]</scope>
    <source>
        <strain evidence="9">CCUG 60527</strain>
    </source>
</reference>
<feature type="transmembrane region" description="Helical" evidence="7">
    <location>
        <begin position="45"/>
        <end position="66"/>
    </location>
</feature>
<protein>
    <submittedName>
        <fullName evidence="8">Sodium:solute symporter family protein</fullName>
    </submittedName>
</protein>
<feature type="transmembrane region" description="Helical" evidence="7">
    <location>
        <begin position="521"/>
        <end position="539"/>
    </location>
</feature>
<feature type="transmembrane region" description="Helical" evidence="7">
    <location>
        <begin position="545"/>
        <end position="567"/>
    </location>
</feature>
<organism evidence="8 9">
    <name type="scientific">Tenacibaculum geojense</name>
    <dbReference type="NCBI Taxonomy" id="915352"/>
    <lineage>
        <taxon>Bacteria</taxon>
        <taxon>Pseudomonadati</taxon>
        <taxon>Bacteroidota</taxon>
        <taxon>Flavobacteriia</taxon>
        <taxon>Flavobacteriales</taxon>
        <taxon>Flavobacteriaceae</taxon>
        <taxon>Tenacibaculum</taxon>
    </lineage>
</organism>
<feature type="transmembrane region" description="Helical" evidence="7">
    <location>
        <begin position="78"/>
        <end position="95"/>
    </location>
</feature>
<evidence type="ECO:0000256" key="3">
    <source>
        <dbReference type="ARBA" id="ARBA00022692"/>
    </source>
</evidence>
<dbReference type="InterPro" id="IPR038377">
    <property type="entry name" value="Na/Glc_symporter_sf"/>
</dbReference>
<feature type="transmembrane region" description="Helical" evidence="7">
    <location>
        <begin position="6"/>
        <end position="25"/>
    </location>
</feature>
<evidence type="ECO:0000256" key="4">
    <source>
        <dbReference type="ARBA" id="ARBA00022989"/>
    </source>
</evidence>
<feature type="transmembrane region" description="Helical" evidence="7">
    <location>
        <begin position="294"/>
        <end position="311"/>
    </location>
</feature>
<feature type="transmembrane region" description="Helical" evidence="7">
    <location>
        <begin position="162"/>
        <end position="182"/>
    </location>
</feature>
<keyword evidence="9" id="KW-1185">Reference proteome</keyword>
<feature type="transmembrane region" description="Helical" evidence="7">
    <location>
        <begin position="474"/>
        <end position="496"/>
    </location>
</feature>
<keyword evidence="3 7" id="KW-0812">Transmembrane</keyword>
<feature type="transmembrane region" description="Helical" evidence="7">
    <location>
        <begin position="443"/>
        <end position="462"/>
    </location>
</feature>
<evidence type="ECO:0000313" key="9">
    <source>
        <dbReference type="Proteomes" id="UP001597062"/>
    </source>
</evidence>
<dbReference type="EMBL" id="JBHTJR010000045">
    <property type="protein sequence ID" value="MFD0993058.1"/>
    <property type="molecule type" value="Genomic_DNA"/>
</dbReference>
<accession>A0ABW3JRC0</accession>
<proteinExistence type="inferred from homology"/>
<keyword evidence="4 7" id="KW-1133">Transmembrane helix</keyword>
<evidence type="ECO:0000256" key="2">
    <source>
        <dbReference type="ARBA" id="ARBA00006434"/>
    </source>
</evidence>
<dbReference type="Gene3D" id="1.20.1730.10">
    <property type="entry name" value="Sodium/glucose cotransporter"/>
    <property type="match status" value="1"/>
</dbReference>
<dbReference type="Pfam" id="PF00474">
    <property type="entry name" value="SSF"/>
    <property type="match status" value="1"/>
</dbReference>
<evidence type="ECO:0000313" key="8">
    <source>
        <dbReference type="EMBL" id="MFD0993058.1"/>
    </source>
</evidence>
<comment type="caution">
    <text evidence="8">The sequence shown here is derived from an EMBL/GenBank/DDBJ whole genome shotgun (WGS) entry which is preliminary data.</text>
</comment>